<dbReference type="Proteomes" id="UP000499080">
    <property type="component" value="Unassembled WGS sequence"/>
</dbReference>
<proteinExistence type="predicted"/>
<gene>
    <name evidence="1" type="ORF">AVEN_235418_1</name>
</gene>
<sequence>MSAPISACSGPIFGKRFARSWAVSCSSAYGEVQAEIRLTGPVIVCTLIEVKLVVEQMKIGLFLDGSEMIAALLLLESHWGHFLGTPAILPSFT</sequence>
<reference evidence="1 2" key="1">
    <citation type="journal article" date="2019" name="Sci. Rep.">
        <title>Orb-weaving spider Araneus ventricosus genome elucidates the spidroin gene catalogue.</title>
        <authorList>
            <person name="Kono N."/>
            <person name="Nakamura H."/>
            <person name="Ohtoshi R."/>
            <person name="Moran D.A.P."/>
            <person name="Shinohara A."/>
            <person name="Yoshida Y."/>
            <person name="Fujiwara M."/>
            <person name="Mori M."/>
            <person name="Tomita M."/>
            <person name="Arakawa K."/>
        </authorList>
    </citation>
    <scope>NUCLEOTIDE SEQUENCE [LARGE SCALE GENOMIC DNA]</scope>
</reference>
<name>A0A4Y2A5G1_ARAVE</name>
<evidence type="ECO:0000313" key="1">
    <source>
        <dbReference type="EMBL" id="GBL74476.1"/>
    </source>
</evidence>
<dbReference type="EMBL" id="BGPR01000005">
    <property type="protein sequence ID" value="GBL74476.1"/>
    <property type="molecule type" value="Genomic_DNA"/>
</dbReference>
<accession>A0A4Y2A5G1</accession>
<dbReference type="AlphaFoldDB" id="A0A4Y2A5G1"/>
<organism evidence="1 2">
    <name type="scientific">Araneus ventricosus</name>
    <name type="common">Orbweaver spider</name>
    <name type="synonym">Epeira ventricosa</name>
    <dbReference type="NCBI Taxonomy" id="182803"/>
    <lineage>
        <taxon>Eukaryota</taxon>
        <taxon>Metazoa</taxon>
        <taxon>Ecdysozoa</taxon>
        <taxon>Arthropoda</taxon>
        <taxon>Chelicerata</taxon>
        <taxon>Arachnida</taxon>
        <taxon>Araneae</taxon>
        <taxon>Araneomorphae</taxon>
        <taxon>Entelegynae</taxon>
        <taxon>Araneoidea</taxon>
        <taxon>Araneidae</taxon>
        <taxon>Araneus</taxon>
    </lineage>
</organism>
<protein>
    <submittedName>
        <fullName evidence="1">Uncharacterized protein</fullName>
    </submittedName>
</protein>
<keyword evidence="2" id="KW-1185">Reference proteome</keyword>
<evidence type="ECO:0000313" key="2">
    <source>
        <dbReference type="Proteomes" id="UP000499080"/>
    </source>
</evidence>
<comment type="caution">
    <text evidence="1">The sequence shown here is derived from an EMBL/GenBank/DDBJ whole genome shotgun (WGS) entry which is preliminary data.</text>
</comment>